<name>A0A4P7D6A3_9BURK</name>
<proteinExistence type="inferred from homology"/>
<comment type="similarity">
    <text evidence="1">Belongs to the 'phage' integrase family.</text>
</comment>
<evidence type="ECO:0000256" key="1">
    <source>
        <dbReference type="ARBA" id="ARBA00008857"/>
    </source>
</evidence>
<accession>A0A4P7D6A3</accession>
<keyword evidence="4" id="KW-0233">DNA recombination</keyword>
<sequence>MATTIKRAAVLRPGQISHLLRATDATSRFPERDALIILLGFGVGLRISETAQITAADVMFPDGRIRKEVSAREAITKGCRQRTVYFTSPKLIAALERYLAFRVEHDLGTTLAPARYRGMQPKLPLILSRKGYPYSLNRKVRTSAAGEKIDYWAADSLQAYVTKLYRDAGLKGASSHSGRRSFASRLIYRGADVETVSLLLGHQSIDDTLRYIEPSPAIMRRACEDVI</sequence>
<reference evidence="6 7" key="1">
    <citation type="submission" date="2019-03" db="EMBL/GenBank/DDBJ databases">
        <title>Paraburkholderia sp. 7MH5, isolated from subtropical forest soil.</title>
        <authorList>
            <person name="Gao Z.-H."/>
            <person name="Qiu L.-H."/>
        </authorList>
    </citation>
    <scope>NUCLEOTIDE SEQUENCE [LARGE SCALE GENOMIC DNA]</scope>
    <source>
        <strain evidence="6 7">7MH5</strain>
        <plasmid evidence="6 7">unnamed1</plasmid>
    </source>
</reference>
<dbReference type="InterPro" id="IPR011010">
    <property type="entry name" value="DNA_brk_join_enz"/>
</dbReference>
<dbReference type="InterPro" id="IPR013762">
    <property type="entry name" value="Integrase-like_cat_sf"/>
</dbReference>
<geneLocation type="plasmid" evidence="6 7">
    <name>unnamed1</name>
</geneLocation>
<dbReference type="InterPro" id="IPR050090">
    <property type="entry name" value="Tyrosine_recombinase_XerCD"/>
</dbReference>
<protein>
    <submittedName>
        <fullName evidence="6">Site-specific integrase</fullName>
    </submittedName>
</protein>
<evidence type="ECO:0000313" key="6">
    <source>
        <dbReference type="EMBL" id="QBR04341.1"/>
    </source>
</evidence>
<evidence type="ECO:0000256" key="4">
    <source>
        <dbReference type="ARBA" id="ARBA00023172"/>
    </source>
</evidence>
<dbReference type="Proteomes" id="UP000295727">
    <property type="component" value="Plasmid unnamed1"/>
</dbReference>
<gene>
    <name evidence="6" type="ORF">E1956_45400</name>
</gene>
<dbReference type="GO" id="GO:0006310">
    <property type="term" value="P:DNA recombination"/>
    <property type="evidence" value="ECO:0007669"/>
    <property type="project" value="UniProtKB-KW"/>
</dbReference>
<keyword evidence="3" id="KW-0238">DNA-binding</keyword>
<dbReference type="PANTHER" id="PTHR30349:SF41">
    <property type="entry name" value="INTEGRASE_RECOMBINASE PROTEIN MJ0367-RELATED"/>
    <property type="match status" value="1"/>
</dbReference>
<dbReference type="CDD" id="cd00397">
    <property type="entry name" value="DNA_BRE_C"/>
    <property type="match status" value="1"/>
</dbReference>
<evidence type="ECO:0000256" key="2">
    <source>
        <dbReference type="ARBA" id="ARBA00022908"/>
    </source>
</evidence>
<dbReference type="KEGG" id="ppai:E1956_45400"/>
<dbReference type="OrthoDB" id="305957at2"/>
<dbReference type="InterPro" id="IPR002104">
    <property type="entry name" value="Integrase_catalytic"/>
</dbReference>
<evidence type="ECO:0000256" key="3">
    <source>
        <dbReference type="ARBA" id="ARBA00023125"/>
    </source>
</evidence>
<dbReference type="Gene3D" id="1.10.443.10">
    <property type="entry name" value="Intergrase catalytic core"/>
    <property type="match status" value="1"/>
</dbReference>
<evidence type="ECO:0000259" key="5">
    <source>
        <dbReference type="PROSITE" id="PS51898"/>
    </source>
</evidence>
<feature type="domain" description="Tyr recombinase" evidence="5">
    <location>
        <begin position="6"/>
        <end position="224"/>
    </location>
</feature>
<dbReference type="PROSITE" id="PS51898">
    <property type="entry name" value="TYR_RECOMBINASE"/>
    <property type="match status" value="1"/>
</dbReference>
<evidence type="ECO:0000313" key="7">
    <source>
        <dbReference type="Proteomes" id="UP000295727"/>
    </source>
</evidence>
<keyword evidence="6" id="KW-0614">Plasmid</keyword>
<keyword evidence="2" id="KW-0229">DNA integration</keyword>
<dbReference type="AlphaFoldDB" id="A0A4P7D6A3"/>
<dbReference type="EMBL" id="CP038152">
    <property type="protein sequence ID" value="QBR04341.1"/>
    <property type="molecule type" value="Genomic_DNA"/>
</dbReference>
<dbReference type="GO" id="GO:0015074">
    <property type="term" value="P:DNA integration"/>
    <property type="evidence" value="ECO:0007669"/>
    <property type="project" value="UniProtKB-KW"/>
</dbReference>
<keyword evidence="7" id="KW-1185">Reference proteome</keyword>
<dbReference type="RefSeq" id="WP_134760632.1">
    <property type="nucleotide sequence ID" value="NZ_CP038152.1"/>
</dbReference>
<dbReference type="SUPFAM" id="SSF56349">
    <property type="entry name" value="DNA breaking-rejoining enzymes"/>
    <property type="match status" value="1"/>
</dbReference>
<dbReference type="PANTHER" id="PTHR30349">
    <property type="entry name" value="PHAGE INTEGRASE-RELATED"/>
    <property type="match status" value="1"/>
</dbReference>
<organism evidence="6 7">
    <name type="scientific">Paraburkholderia pallida</name>
    <dbReference type="NCBI Taxonomy" id="2547399"/>
    <lineage>
        <taxon>Bacteria</taxon>
        <taxon>Pseudomonadati</taxon>
        <taxon>Pseudomonadota</taxon>
        <taxon>Betaproteobacteria</taxon>
        <taxon>Burkholderiales</taxon>
        <taxon>Burkholderiaceae</taxon>
        <taxon>Paraburkholderia</taxon>
    </lineage>
</organism>
<dbReference type="GO" id="GO:0003677">
    <property type="term" value="F:DNA binding"/>
    <property type="evidence" value="ECO:0007669"/>
    <property type="project" value="UniProtKB-KW"/>
</dbReference>
<dbReference type="Pfam" id="PF00589">
    <property type="entry name" value="Phage_integrase"/>
    <property type="match status" value="1"/>
</dbReference>